<dbReference type="EC" id="3.6.4.-" evidence="4"/>
<dbReference type="CDD" id="cd18012">
    <property type="entry name" value="DEXQc_arch_SWI2_SNF2"/>
    <property type="match status" value="1"/>
</dbReference>
<dbReference type="InterPro" id="IPR000330">
    <property type="entry name" value="SNF2_N"/>
</dbReference>
<keyword evidence="1 4" id="KW-0378">Hydrolase</keyword>
<dbReference type="InterPro" id="IPR027417">
    <property type="entry name" value="P-loop_NTPase"/>
</dbReference>
<dbReference type="Pfam" id="PF00176">
    <property type="entry name" value="SNF2-rel_dom"/>
    <property type="match status" value="1"/>
</dbReference>
<comment type="caution">
    <text evidence="4">The sequence shown here is derived from an EMBL/GenBank/DDBJ whole genome shotgun (WGS) entry which is preliminary data.</text>
</comment>
<dbReference type="Gene3D" id="3.40.50.10810">
    <property type="entry name" value="Tandem AAA-ATPase domain"/>
    <property type="match status" value="1"/>
</dbReference>
<keyword evidence="5" id="KW-1185">Reference proteome</keyword>
<name>A0ABW1H9A1_9ACTN</name>
<dbReference type="RefSeq" id="WP_377513897.1">
    <property type="nucleotide sequence ID" value="NZ_JBHSQS010000012.1"/>
</dbReference>
<dbReference type="InterPro" id="IPR049730">
    <property type="entry name" value="SNF2/RAD54-like_C"/>
</dbReference>
<dbReference type="InterPro" id="IPR014001">
    <property type="entry name" value="Helicase_ATP-bd"/>
</dbReference>
<dbReference type="Proteomes" id="UP001596226">
    <property type="component" value="Unassembled WGS sequence"/>
</dbReference>
<reference evidence="5" key="1">
    <citation type="journal article" date="2019" name="Int. J. Syst. Evol. Microbiol.">
        <title>The Global Catalogue of Microorganisms (GCM) 10K type strain sequencing project: providing services to taxonomists for standard genome sequencing and annotation.</title>
        <authorList>
            <consortium name="The Broad Institute Genomics Platform"/>
            <consortium name="The Broad Institute Genome Sequencing Center for Infectious Disease"/>
            <person name="Wu L."/>
            <person name="Ma J."/>
        </authorList>
    </citation>
    <scope>NUCLEOTIDE SEQUENCE [LARGE SCALE GENOMIC DNA]</scope>
    <source>
        <strain evidence="5">CGMCC 4.7144</strain>
    </source>
</reference>
<dbReference type="Pfam" id="PF00271">
    <property type="entry name" value="Helicase_C"/>
    <property type="match status" value="1"/>
</dbReference>
<gene>
    <name evidence="4" type="ORF">ACFQGL_21015</name>
</gene>
<keyword evidence="4" id="KW-0067">ATP-binding</keyword>
<evidence type="ECO:0000313" key="4">
    <source>
        <dbReference type="EMBL" id="MFC5925823.1"/>
    </source>
</evidence>
<dbReference type="PROSITE" id="PS51194">
    <property type="entry name" value="HELICASE_CTER"/>
    <property type="match status" value="1"/>
</dbReference>
<dbReference type="SMART" id="SM00490">
    <property type="entry name" value="HELICc"/>
    <property type="match status" value="1"/>
</dbReference>
<dbReference type="PROSITE" id="PS51192">
    <property type="entry name" value="HELICASE_ATP_BIND_1"/>
    <property type="match status" value="1"/>
</dbReference>
<feature type="domain" description="Helicase ATP-binding" evidence="2">
    <location>
        <begin position="647"/>
        <end position="806"/>
    </location>
</feature>
<dbReference type="Gene3D" id="3.40.50.300">
    <property type="entry name" value="P-loop containing nucleotide triphosphate hydrolases"/>
    <property type="match status" value="1"/>
</dbReference>
<proteinExistence type="predicted"/>
<dbReference type="GO" id="GO:0004386">
    <property type="term" value="F:helicase activity"/>
    <property type="evidence" value="ECO:0007669"/>
    <property type="project" value="UniProtKB-KW"/>
</dbReference>
<organism evidence="4 5">
    <name type="scientific">Micromonospora vulcania</name>
    <dbReference type="NCBI Taxonomy" id="1441873"/>
    <lineage>
        <taxon>Bacteria</taxon>
        <taxon>Bacillati</taxon>
        <taxon>Actinomycetota</taxon>
        <taxon>Actinomycetes</taxon>
        <taxon>Micromonosporales</taxon>
        <taxon>Micromonosporaceae</taxon>
        <taxon>Micromonospora</taxon>
    </lineage>
</organism>
<dbReference type="EMBL" id="JBHSQS010000012">
    <property type="protein sequence ID" value="MFC5925823.1"/>
    <property type="molecule type" value="Genomic_DNA"/>
</dbReference>
<feature type="domain" description="Helicase C-terminal" evidence="3">
    <location>
        <begin position="930"/>
        <end position="1087"/>
    </location>
</feature>
<dbReference type="SUPFAM" id="SSF52540">
    <property type="entry name" value="P-loop containing nucleoside triphosphate hydrolases"/>
    <property type="match status" value="2"/>
</dbReference>
<dbReference type="CDD" id="cd18793">
    <property type="entry name" value="SF2_C_SNF"/>
    <property type="match status" value="1"/>
</dbReference>
<sequence>MAKLALSQAEAALYELVGPRTFVRARQLLERGELLDVQWDPETGQAHGRLGGSGAGWVAATVRSGAEGIVEALDGLCPCGQADCAHPAALVLATFAAPAPRRPRRAREAASWERALSALVRDVAPPPSVVESEPPGLGLQFDVVSQGPDDAADFRVELRPVVPGRTGWVRSGVSWSTLNYTYFGRSTRTERHRRLLVEIARLASTGTDGFDHYYDTHRRAIVLHEFASRRIWDLLAEAEEAGLPLVQAGKRAGPVVVGRPARLSVQVGRADGELVLVPTLSAGGAPIPVSRVLLVGEPAHGLAGRAELSGSDGRPGVPALWLAPLAGPLLPGMVRALAGPPIRIPAAEEQQFFDRFYPELLRQVEVFAADPAVQLPPAGPATLTATVTAEPDQRLRVGWEWHRLVGGRRHPEPLWDGVAAVADERRAELLRRVVDLVAKAAPELLEPSSAGARLAASVSLAGDALIRFLSDVVPRLAELDGVELVTASDGVLDDYQETHAAPTITFVDGGEPGEHDWFDLSVRVAVGGEQVDFADLFGALAQDQQYLILPSGSYFALERPEFQQLRELIAESRALADAPSGVLRVGRFQAGLWDELAELGEVTGQAAAWQRSVRALSEATPTTEQQVPAGVRAQLRPYQRDGFRWLATLHDHGLGGVLADDMGLGKTLQTLALICHARAEAPFLVVAPASVVANWASEAARFTPELAVRVINQTAARRRATLAEAVAGADVVVTSYTLFRLEYDDYRGLGWAGLILDEAQFVKNSQSQAHRCAKLLPVPFKLAITGTPMENHLGELWALCSITAPGLLPRAERFTEYYRNPIEKERDAERLAQLRRRIRPLMLRRRKADVAADLPAKQEQVIEVELDRRHRRVYQAYLQRERQKVLGLLGDLEKNRFEIFRSLTLLRQASLDVALVDPKHANVPATKLDVLTERIVGLVDEGHRSLVFSQFTRFLDAARQRLEAAGITCSYLDGTTRDRAAVIDGFKRGDKQVFLISLKAGGFGLNLTEADYCLLLDPWWNPAAENQAVDRTHRIGQTRNVMVYRLVAKETIEEKVMALQARKAELFSSVLDGGEFGSAQLTVNDIKSLLE</sequence>
<keyword evidence="4" id="KW-0347">Helicase</keyword>
<keyword evidence="4" id="KW-0547">Nucleotide-binding</keyword>
<dbReference type="SMART" id="SM00487">
    <property type="entry name" value="DEXDc"/>
    <property type="match status" value="1"/>
</dbReference>
<accession>A0ABW1H9A1</accession>
<evidence type="ECO:0000313" key="5">
    <source>
        <dbReference type="Proteomes" id="UP001596226"/>
    </source>
</evidence>
<dbReference type="InterPro" id="IPR001650">
    <property type="entry name" value="Helicase_C-like"/>
</dbReference>
<dbReference type="GO" id="GO:0016787">
    <property type="term" value="F:hydrolase activity"/>
    <property type="evidence" value="ECO:0007669"/>
    <property type="project" value="UniProtKB-KW"/>
</dbReference>
<evidence type="ECO:0000259" key="3">
    <source>
        <dbReference type="PROSITE" id="PS51194"/>
    </source>
</evidence>
<evidence type="ECO:0000256" key="1">
    <source>
        <dbReference type="ARBA" id="ARBA00022801"/>
    </source>
</evidence>
<dbReference type="InterPro" id="IPR038718">
    <property type="entry name" value="SNF2-like_sf"/>
</dbReference>
<protein>
    <submittedName>
        <fullName evidence="4">DEAD/DEAH box helicase</fullName>
        <ecNumber evidence="4">3.6.4.-</ecNumber>
    </submittedName>
</protein>
<dbReference type="PANTHER" id="PTHR10799">
    <property type="entry name" value="SNF2/RAD54 HELICASE FAMILY"/>
    <property type="match status" value="1"/>
</dbReference>
<evidence type="ECO:0000259" key="2">
    <source>
        <dbReference type="PROSITE" id="PS51192"/>
    </source>
</evidence>